<organism evidence="3 4">
    <name type="scientific">Streptomyces roseoviridis</name>
    <dbReference type="NCBI Taxonomy" id="67361"/>
    <lineage>
        <taxon>Bacteria</taxon>
        <taxon>Bacillati</taxon>
        <taxon>Actinomycetota</taxon>
        <taxon>Actinomycetes</taxon>
        <taxon>Kitasatosporales</taxon>
        <taxon>Streptomycetaceae</taxon>
        <taxon>Streptomyces</taxon>
    </lineage>
</organism>
<reference evidence="3 4" key="1">
    <citation type="submission" date="2024-09" db="EMBL/GenBank/DDBJ databases">
        <authorList>
            <person name="Sun Q."/>
            <person name="Mori K."/>
        </authorList>
    </citation>
    <scope>NUCLEOTIDE SEQUENCE [LARGE SCALE GENOMIC DNA]</scope>
    <source>
        <strain evidence="3 4">JCM 4414</strain>
    </source>
</reference>
<feature type="compositionally biased region" description="Low complexity" evidence="1">
    <location>
        <begin position="253"/>
        <end position="274"/>
    </location>
</feature>
<evidence type="ECO:0000256" key="1">
    <source>
        <dbReference type="SAM" id="MobiDB-lite"/>
    </source>
</evidence>
<dbReference type="InterPro" id="IPR005523">
    <property type="entry name" value="DUF317_SPDY"/>
</dbReference>
<dbReference type="EMBL" id="JBHMCT010000013">
    <property type="protein sequence ID" value="MFB9556853.1"/>
    <property type="molecule type" value="Genomic_DNA"/>
</dbReference>
<accession>A0ABV5QVJ9</accession>
<name>A0ABV5QVJ9_9ACTN</name>
<evidence type="ECO:0000313" key="3">
    <source>
        <dbReference type="EMBL" id="MFB9556853.1"/>
    </source>
</evidence>
<keyword evidence="4" id="KW-1185">Reference proteome</keyword>
<gene>
    <name evidence="3" type="ORF">ACFFTP_22005</name>
</gene>
<feature type="domain" description="DUF317" evidence="2">
    <location>
        <begin position="147"/>
        <end position="211"/>
    </location>
</feature>
<sequence length="285" mass="31464">MITWRQLDAFTNEYESKLGSPVSPRYLAGPGDPRHITHALCAAGWSVPCDPLHPVIRMQSPDQQHELVFQPSAQYARQWWTVHSGHGPDRWYATFSGSTPVEIIAGLTDTLLRPEPEKEPREDLAAILTGRSWEHTTDGLGGHRIVSPDRTTVVEQRISPSMGRCGWQIEVARTHRPHAPEGRLWCASLDIRTPAHVLGSVATALSNPAPVPRPRFAIDESPHLTVGREIEISEQIVTAHQERLAAARRHRPAATAVTTTPAPSTPSVTRPPAAADHHLRHKDSL</sequence>
<evidence type="ECO:0000313" key="4">
    <source>
        <dbReference type="Proteomes" id="UP001589716"/>
    </source>
</evidence>
<dbReference type="Pfam" id="PF03771">
    <property type="entry name" value="SPDY"/>
    <property type="match status" value="2"/>
</dbReference>
<evidence type="ECO:0000259" key="2">
    <source>
        <dbReference type="Pfam" id="PF03771"/>
    </source>
</evidence>
<proteinExistence type="predicted"/>
<comment type="caution">
    <text evidence="3">The sequence shown here is derived from an EMBL/GenBank/DDBJ whole genome shotgun (WGS) entry which is preliminary data.</text>
</comment>
<dbReference type="Proteomes" id="UP001589716">
    <property type="component" value="Unassembled WGS sequence"/>
</dbReference>
<feature type="region of interest" description="Disordered" evidence="1">
    <location>
        <begin position="247"/>
        <end position="285"/>
    </location>
</feature>
<protein>
    <submittedName>
        <fullName evidence="3">DUF317 domain-containing protein</fullName>
    </submittedName>
</protein>
<feature type="domain" description="DUF317" evidence="2">
    <location>
        <begin position="60"/>
        <end position="116"/>
    </location>
</feature>
<dbReference type="RefSeq" id="WP_345484701.1">
    <property type="nucleotide sequence ID" value="NZ_BAAAWU010000001.1"/>
</dbReference>